<dbReference type="InterPro" id="IPR050872">
    <property type="entry name" value="PPR_P_subfamily"/>
</dbReference>
<sequence>MLRQVIGRHLVRQSTVKPFAQGLVWARAQSQAAPVQGQTQTQPPTIQAGDAAAKKPEEFKGQKKTVGKPRDSKARARRNYNQKVSEITQQIRRAADSASADLTEPIQILEEGLSYLREIQKAEGISEEELYRSFQVVILTIFRKAQADGANLGGKSVEDIFDMLVQYQVAHGYHFATMMARKLQSDSADYDGVLTLWVRYLEYSKLQPNQFQFFKCYHSKLNGIPGVSYYQNDLPNVVFFAYMQSLIQQEIKFDAEIASKVLQQEELPSLFQVGSTVVRLGILSSQEEFGKSFGDAIDQFNVESTDPNGPIVLKRINQYVERRYTMGVKKTYDQIIEAASRKGGIKIQEITLIRFMAAYIQLGEYDLCLDVFSNMVSHGVQQPSAHSWEMMLFALCNPQRVKSMEKNGRKLDMLARKLEQCIATMEANKLQFNAKMLSVVIGCYANLNLMDKVDQLMQGERLLGGKKLPIIQKGKNNYILGLIANGSVANAENKLQQFQAEDVSYIPSINVLNSFLKKYVDGKNFESAEKVLKYAKDNHVEYDLATYTILIDMHFKINREMGQSAKIETIFQLLSEATTNKDGTPSSIKLNEITLGSIIDGLCKDGSNIDAARTLYKYVSKNMKPTRESTTAMLSTELEFGSLDEAKKLFQMYTSNITNSSRIWNMMIKGLLKRDEEMALEFFHDFKKKSNAQCKPNFFTYYFLLEYFLRKDRREIVQALVDDINGGALTDLGDTLPKVLNSIKGQYEVRHDLVN</sequence>
<evidence type="ECO:0000256" key="2">
    <source>
        <dbReference type="ARBA" id="ARBA00007626"/>
    </source>
</evidence>
<comment type="similarity">
    <text evidence="2">Belongs to the PPR family. P subfamily.</text>
</comment>
<protein>
    <recommendedName>
        <fullName evidence="3">Mitochondrial 15S rRNA processing factor CCM1</fullName>
    </recommendedName>
</protein>
<dbReference type="PANTHER" id="PTHR46128">
    <property type="entry name" value="MITOCHONDRIAL GROUP I INTRON SPLICING FACTOR CCM1"/>
    <property type="match status" value="1"/>
</dbReference>
<dbReference type="PANTHER" id="PTHR46128:SF329">
    <property type="entry name" value="MITOCHONDRIAL GROUP I INTRON SPLICING FACTOR DMR1"/>
    <property type="match status" value="1"/>
</dbReference>
<dbReference type="GO" id="GO:0005739">
    <property type="term" value="C:mitochondrion"/>
    <property type="evidence" value="ECO:0007669"/>
    <property type="project" value="UniProtKB-SubCell"/>
</dbReference>
<keyword evidence="6" id="KW-1185">Reference proteome</keyword>
<dbReference type="Proteomes" id="UP000837801">
    <property type="component" value="Unassembled WGS sequence"/>
</dbReference>
<feature type="region of interest" description="Disordered" evidence="4">
    <location>
        <begin position="33"/>
        <end position="79"/>
    </location>
</feature>
<feature type="compositionally biased region" description="Basic and acidic residues" evidence="4">
    <location>
        <begin position="52"/>
        <end position="61"/>
    </location>
</feature>
<name>A0A9P0QLZ6_9ASCO</name>
<evidence type="ECO:0000256" key="3">
    <source>
        <dbReference type="ARBA" id="ARBA00044527"/>
    </source>
</evidence>
<feature type="compositionally biased region" description="Low complexity" evidence="4">
    <location>
        <begin position="33"/>
        <end position="48"/>
    </location>
</feature>
<dbReference type="Pfam" id="PF01535">
    <property type="entry name" value="PPR"/>
    <property type="match status" value="1"/>
</dbReference>
<dbReference type="OrthoDB" id="185373at2759"/>
<proteinExistence type="inferred from homology"/>
<reference evidence="5" key="1">
    <citation type="submission" date="2022-03" db="EMBL/GenBank/DDBJ databases">
        <authorList>
            <person name="Legras J.-L."/>
            <person name="Devillers H."/>
            <person name="Grondin C."/>
        </authorList>
    </citation>
    <scope>NUCLEOTIDE SEQUENCE</scope>
    <source>
        <strain evidence="5">CLIB 1423</strain>
    </source>
</reference>
<accession>A0A9P0QLZ6</accession>
<dbReference type="Gene3D" id="1.25.40.10">
    <property type="entry name" value="Tetratricopeptide repeat domain"/>
    <property type="match status" value="3"/>
</dbReference>
<dbReference type="InterPro" id="IPR002885">
    <property type="entry name" value="PPR_rpt"/>
</dbReference>
<comment type="caution">
    <text evidence="5">The sequence shown here is derived from an EMBL/GenBank/DDBJ whole genome shotgun (WGS) entry which is preliminary data.</text>
</comment>
<dbReference type="InterPro" id="IPR011990">
    <property type="entry name" value="TPR-like_helical_dom_sf"/>
</dbReference>
<dbReference type="AlphaFoldDB" id="A0A9P0QLZ6"/>
<evidence type="ECO:0000313" key="6">
    <source>
        <dbReference type="Proteomes" id="UP000837801"/>
    </source>
</evidence>
<organism evidence="5 6">
    <name type="scientific">[Candida] railenensis</name>
    <dbReference type="NCBI Taxonomy" id="45579"/>
    <lineage>
        <taxon>Eukaryota</taxon>
        <taxon>Fungi</taxon>
        <taxon>Dikarya</taxon>
        <taxon>Ascomycota</taxon>
        <taxon>Saccharomycotina</taxon>
        <taxon>Pichiomycetes</taxon>
        <taxon>Debaryomycetaceae</taxon>
        <taxon>Kurtzmaniella</taxon>
    </lineage>
</organism>
<dbReference type="EMBL" id="CAKXYY010000003">
    <property type="protein sequence ID" value="CAH2351156.1"/>
    <property type="molecule type" value="Genomic_DNA"/>
</dbReference>
<gene>
    <name evidence="5" type="ORF">CLIB1423_03S00518</name>
</gene>
<evidence type="ECO:0000256" key="4">
    <source>
        <dbReference type="SAM" id="MobiDB-lite"/>
    </source>
</evidence>
<comment type="subcellular location">
    <subcellularLocation>
        <location evidence="1">Mitochondrion</location>
    </subcellularLocation>
</comment>
<evidence type="ECO:0000313" key="5">
    <source>
        <dbReference type="EMBL" id="CAH2351156.1"/>
    </source>
</evidence>
<evidence type="ECO:0000256" key="1">
    <source>
        <dbReference type="ARBA" id="ARBA00004173"/>
    </source>
</evidence>